<feature type="non-terminal residue" evidence="1">
    <location>
        <position position="1"/>
    </location>
</feature>
<proteinExistence type="predicted"/>
<keyword evidence="2" id="KW-1185">Reference proteome</keyword>
<dbReference type="AlphaFoldDB" id="A0AAV6M066"/>
<protein>
    <submittedName>
        <fullName evidence="1">Uncharacterized protein</fullName>
    </submittedName>
</protein>
<name>A0AAV6M066_9ROSI</name>
<sequence length="96" mass="11233">MSSNFSVTSLHILMVKAANFWLMQSYLKALGFWESLGENPKLNQIKLHEEEKFKKPKALFVIHVTLSDPIFARIIDCKMPKDDWDKLQRNLNEVRA</sequence>
<dbReference type="Proteomes" id="UP000685013">
    <property type="component" value="Chromosome 18"/>
</dbReference>
<reference evidence="1 2" key="1">
    <citation type="journal article" date="2021" name="Hortic Res">
        <title>The domestication of Cucurbita argyrosperma as revealed by the genome of its wild relative.</title>
        <authorList>
            <person name="Barrera-Redondo J."/>
            <person name="Sanchez-de la Vega G."/>
            <person name="Aguirre-Liguori J.A."/>
            <person name="Castellanos-Morales G."/>
            <person name="Gutierrez-Guerrero Y.T."/>
            <person name="Aguirre-Dugua X."/>
            <person name="Aguirre-Planter E."/>
            <person name="Tenaillon M.I."/>
            <person name="Lira-Saade R."/>
            <person name="Eguiarte L.E."/>
        </authorList>
    </citation>
    <scope>NUCLEOTIDE SEQUENCE [LARGE SCALE GENOMIC DNA]</scope>
    <source>
        <strain evidence="1">JBR-2021</strain>
    </source>
</reference>
<dbReference type="EMBL" id="JAGKQH010000018">
    <property type="protein sequence ID" value="KAG6573334.1"/>
    <property type="molecule type" value="Genomic_DNA"/>
</dbReference>
<evidence type="ECO:0000313" key="2">
    <source>
        <dbReference type="Proteomes" id="UP000685013"/>
    </source>
</evidence>
<organism evidence="1 2">
    <name type="scientific">Cucurbita argyrosperma subsp. sororia</name>
    <dbReference type="NCBI Taxonomy" id="37648"/>
    <lineage>
        <taxon>Eukaryota</taxon>
        <taxon>Viridiplantae</taxon>
        <taxon>Streptophyta</taxon>
        <taxon>Embryophyta</taxon>
        <taxon>Tracheophyta</taxon>
        <taxon>Spermatophyta</taxon>
        <taxon>Magnoliopsida</taxon>
        <taxon>eudicotyledons</taxon>
        <taxon>Gunneridae</taxon>
        <taxon>Pentapetalae</taxon>
        <taxon>rosids</taxon>
        <taxon>fabids</taxon>
        <taxon>Cucurbitales</taxon>
        <taxon>Cucurbitaceae</taxon>
        <taxon>Cucurbiteae</taxon>
        <taxon>Cucurbita</taxon>
    </lineage>
</organism>
<accession>A0AAV6M066</accession>
<comment type="caution">
    <text evidence="1">The sequence shown here is derived from an EMBL/GenBank/DDBJ whole genome shotgun (WGS) entry which is preliminary data.</text>
</comment>
<gene>
    <name evidence="1" type="ORF">SDJN03_27221</name>
</gene>
<evidence type="ECO:0000313" key="1">
    <source>
        <dbReference type="EMBL" id="KAG6573334.1"/>
    </source>
</evidence>